<gene>
    <name evidence="3" type="ORF">AOZ06_08755</name>
</gene>
<dbReference type="KEGG" id="kphy:AOZ06_08755"/>
<keyword evidence="4" id="KW-1185">Reference proteome</keyword>
<protein>
    <recommendedName>
        <fullName evidence="5">YbaB/EbfC DNA-binding family protein</fullName>
    </recommendedName>
</protein>
<dbReference type="AlphaFoldDB" id="A0A0N9HVJ6"/>
<name>A0A0N9HVJ6_9PSEU</name>
<feature type="region of interest" description="Disordered" evidence="2">
    <location>
        <begin position="106"/>
        <end position="165"/>
    </location>
</feature>
<evidence type="ECO:0000256" key="2">
    <source>
        <dbReference type="SAM" id="MobiDB-lite"/>
    </source>
</evidence>
<dbReference type="STRING" id="860235.AOZ06_08755"/>
<evidence type="ECO:0000313" key="3">
    <source>
        <dbReference type="EMBL" id="ALG07005.1"/>
    </source>
</evidence>
<evidence type="ECO:0000313" key="4">
    <source>
        <dbReference type="Proteomes" id="UP000063699"/>
    </source>
</evidence>
<organism evidence="3 4">
    <name type="scientific">Kibdelosporangium phytohabitans</name>
    <dbReference type="NCBI Taxonomy" id="860235"/>
    <lineage>
        <taxon>Bacteria</taxon>
        <taxon>Bacillati</taxon>
        <taxon>Actinomycetota</taxon>
        <taxon>Actinomycetes</taxon>
        <taxon>Pseudonocardiales</taxon>
        <taxon>Pseudonocardiaceae</taxon>
        <taxon>Kibdelosporangium</taxon>
    </lineage>
</organism>
<feature type="coiled-coil region" evidence="1">
    <location>
        <begin position="2"/>
        <end position="29"/>
    </location>
</feature>
<dbReference type="Gene3D" id="3.30.1310.10">
    <property type="entry name" value="Nucleoid-associated protein YbaB-like domain"/>
    <property type="match status" value="1"/>
</dbReference>
<proteinExistence type="predicted"/>
<evidence type="ECO:0008006" key="5">
    <source>
        <dbReference type="Google" id="ProtNLM"/>
    </source>
</evidence>
<dbReference type="OrthoDB" id="3636440at2"/>
<dbReference type="GO" id="GO:0003677">
    <property type="term" value="F:DNA binding"/>
    <property type="evidence" value="ECO:0007669"/>
    <property type="project" value="InterPro"/>
</dbReference>
<dbReference type="SUPFAM" id="SSF82607">
    <property type="entry name" value="YbaB-like"/>
    <property type="match status" value="1"/>
</dbReference>
<dbReference type="Pfam" id="PF02575">
    <property type="entry name" value="YbaB_DNA_bd"/>
    <property type="match status" value="1"/>
</dbReference>
<feature type="compositionally biased region" description="Acidic residues" evidence="2">
    <location>
        <begin position="109"/>
        <end position="118"/>
    </location>
</feature>
<dbReference type="InterPro" id="IPR036894">
    <property type="entry name" value="YbaB-like_sf"/>
</dbReference>
<reference evidence="3 4" key="1">
    <citation type="submission" date="2015-07" db="EMBL/GenBank/DDBJ databases">
        <title>Genome sequencing of Kibdelosporangium phytohabitans.</title>
        <authorList>
            <person name="Qin S."/>
            <person name="Xing K."/>
        </authorList>
    </citation>
    <scope>NUCLEOTIDE SEQUENCE [LARGE SCALE GENOMIC DNA]</scope>
    <source>
        <strain evidence="3 4">KLBMP1111</strain>
    </source>
</reference>
<evidence type="ECO:0000256" key="1">
    <source>
        <dbReference type="SAM" id="Coils"/>
    </source>
</evidence>
<dbReference type="Proteomes" id="UP000063699">
    <property type="component" value="Chromosome"/>
</dbReference>
<keyword evidence="1" id="KW-0175">Coiled coil</keyword>
<accession>A0A0N9HVJ6</accession>
<dbReference type="InterPro" id="IPR004401">
    <property type="entry name" value="YbaB/EbfC"/>
</dbReference>
<dbReference type="EMBL" id="CP012752">
    <property type="protein sequence ID" value="ALG07005.1"/>
    <property type="molecule type" value="Genomic_DNA"/>
</dbReference>
<sequence length="165" mass="18082">MIAGYEQRTAALLERAEEAKAKIQDLTGTATSQDSVVRVTVGASGALIDLSFGAKADEMPKDRLAALVMATAKRAQAQAVSQIAVIMAPVIGDDSDAMRFVKEQIPDVEVPDEPEPEPETSRLAVLNEEEQEQQRPEPPRRPVRPAPDDEVDFDQQDFLKRDGDR</sequence>